<comment type="similarity">
    <text evidence="1">Belongs to the helicase family. RecQ subfamily.</text>
</comment>
<accession>A0A9W6YIX2</accession>
<comment type="caution">
    <text evidence="7">The sequence shown here is derived from an EMBL/GenBank/DDBJ whole genome shotgun (WGS) entry which is preliminary data.</text>
</comment>
<dbReference type="GO" id="GO:0003677">
    <property type="term" value="F:DNA binding"/>
    <property type="evidence" value="ECO:0007669"/>
    <property type="project" value="UniProtKB-KW"/>
</dbReference>
<keyword evidence="3" id="KW-0238">DNA-binding</keyword>
<dbReference type="GO" id="GO:0043138">
    <property type="term" value="F:3'-5' DNA helicase activity"/>
    <property type="evidence" value="ECO:0007669"/>
    <property type="project" value="TreeGrafter"/>
</dbReference>
<dbReference type="OrthoDB" id="10261556at2759"/>
<evidence type="ECO:0000313" key="8">
    <source>
        <dbReference type="Proteomes" id="UP001165083"/>
    </source>
</evidence>
<dbReference type="GO" id="GO:0005694">
    <property type="term" value="C:chromosome"/>
    <property type="evidence" value="ECO:0007669"/>
    <property type="project" value="TreeGrafter"/>
</dbReference>
<keyword evidence="4" id="KW-0413">Isomerase</keyword>
<dbReference type="PROSITE" id="PS51192">
    <property type="entry name" value="HELICASE_ATP_BIND_1"/>
    <property type="match status" value="1"/>
</dbReference>
<dbReference type="InterPro" id="IPR036388">
    <property type="entry name" value="WH-like_DNA-bd_sf"/>
</dbReference>
<dbReference type="GO" id="GO:0000724">
    <property type="term" value="P:double-strand break repair via homologous recombination"/>
    <property type="evidence" value="ECO:0007669"/>
    <property type="project" value="TreeGrafter"/>
</dbReference>
<dbReference type="InterPro" id="IPR014001">
    <property type="entry name" value="Helicase_ATP-bd"/>
</dbReference>
<evidence type="ECO:0000256" key="1">
    <source>
        <dbReference type="ARBA" id="ARBA00005446"/>
    </source>
</evidence>
<proteinExistence type="inferred from homology"/>
<evidence type="ECO:0000259" key="6">
    <source>
        <dbReference type="PROSITE" id="PS51192"/>
    </source>
</evidence>
<reference evidence="7" key="1">
    <citation type="submission" date="2023-04" db="EMBL/GenBank/DDBJ databases">
        <title>Phytophthora lilii NBRC 32176.</title>
        <authorList>
            <person name="Ichikawa N."/>
            <person name="Sato H."/>
            <person name="Tonouchi N."/>
        </authorList>
    </citation>
    <scope>NUCLEOTIDE SEQUENCE</scope>
    <source>
        <strain evidence="7">NBRC 32176</strain>
    </source>
</reference>
<dbReference type="SUPFAM" id="SSF52540">
    <property type="entry name" value="P-loop containing nucleoside triphosphate hydrolases"/>
    <property type="match status" value="1"/>
</dbReference>
<dbReference type="EMBL" id="BSXW01012496">
    <property type="protein sequence ID" value="GMF65727.1"/>
    <property type="molecule type" value="Genomic_DNA"/>
</dbReference>
<dbReference type="GO" id="GO:0009378">
    <property type="term" value="F:four-way junction helicase activity"/>
    <property type="evidence" value="ECO:0007669"/>
    <property type="project" value="TreeGrafter"/>
</dbReference>
<dbReference type="InterPro" id="IPR002464">
    <property type="entry name" value="DNA/RNA_helicase_DEAH_CS"/>
</dbReference>
<evidence type="ECO:0000256" key="4">
    <source>
        <dbReference type="ARBA" id="ARBA00023235"/>
    </source>
</evidence>
<evidence type="ECO:0000256" key="3">
    <source>
        <dbReference type="ARBA" id="ARBA00023125"/>
    </source>
</evidence>
<dbReference type="Proteomes" id="UP001165083">
    <property type="component" value="Unassembled WGS sequence"/>
</dbReference>
<dbReference type="AlphaFoldDB" id="A0A9W6YIX2"/>
<dbReference type="GO" id="GO:0016787">
    <property type="term" value="F:hydrolase activity"/>
    <property type="evidence" value="ECO:0007669"/>
    <property type="project" value="UniProtKB-KW"/>
</dbReference>
<dbReference type="PANTHER" id="PTHR13710:SF153">
    <property type="entry name" value="RECQ-LIKE DNA HELICASE BLM"/>
    <property type="match status" value="1"/>
</dbReference>
<dbReference type="PROSITE" id="PS00690">
    <property type="entry name" value="DEAH_ATP_HELICASE"/>
    <property type="match status" value="1"/>
</dbReference>
<sequence>MYERRHNNIYFKVSGDERNKSVPLSQQLRGQRLVYTTPEFLQMNAEMRDWVRMAERDKRLARIVLDEAHCVLEWGNTFRPSYLQLCQWKTQYFSELPVTLATASISDEDIARLAALLNLKLLPAVPTDEAIGNKMTKVQGRHGQLVLVQQVTDRKNLRMEVVRKTAQAAKWISNRVGKETTIVYCMTRKEAEDTCLELVRTGCRAGVYHGGIPQSPDSDGMGVGAISNGSSRVELEEVAAFCEMTAGCRKGLLYSHFGFAFDMSRCVRNCNCSDPLDAGTESWSDEEHDYRKLTDKIKMEEEDCIPRGTIEYQYQKVLAESKRLKLPNREALSRRLIRVQPASC</sequence>
<protein>
    <submittedName>
        <fullName evidence="7">Unnamed protein product</fullName>
    </submittedName>
</protein>
<evidence type="ECO:0000313" key="7">
    <source>
        <dbReference type="EMBL" id="GMF65727.1"/>
    </source>
</evidence>
<dbReference type="Gene3D" id="3.40.50.300">
    <property type="entry name" value="P-loop containing nucleotide triphosphate hydrolases"/>
    <property type="match status" value="2"/>
</dbReference>
<dbReference type="GO" id="GO:0005634">
    <property type="term" value="C:nucleus"/>
    <property type="evidence" value="ECO:0007669"/>
    <property type="project" value="TreeGrafter"/>
</dbReference>
<evidence type="ECO:0000256" key="2">
    <source>
        <dbReference type="ARBA" id="ARBA00022801"/>
    </source>
</evidence>
<dbReference type="GO" id="GO:0005737">
    <property type="term" value="C:cytoplasm"/>
    <property type="evidence" value="ECO:0007669"/>
    <property type="project" value="TreeGrafter"/>
</dbReference>
<keyword evidence="8" id="KW-1185">Reference proteome</keyword>
<keyword evidence="2" id="KW-0378">Hydrolase</keyword>
<name>A0A9W6YIX2_9STRA</name>
<feature type="domain" description="Helicase ATP-binding" evidence="6">
    <location>
        <begin position="1"/>
        <end position="123"/>
    </location>
</feature>
<dbReference type="PANTHER" id="PTHR13710">
    <property type="entry name" value="DNA HELICASE RECQ FAMILY MEMBER"/>
    <property type="match status" value="1"/>
</dbReference>
<keyword evidence="5" id="KW-0539">Nucleus</keyword>
<organism evidence="7 8">
    <name type="scientific">Phytophthora lilii</name>
    <dbReference type="NCBI Taxonomy" id="2077276"/>
    <lineage>
        <taxon>Eukaryota</taxon>
        <taxon>Sar</taxon>
        <taxon>Stramenopiles</taxon>
        <taxon>Oomycota</taxon>
        <taxon>Peronosporomycetes</taxon>
        <taxon>Peronosporales</taxon>
        <taxon>Peronosporaceae</taxon>
        <taxon>Phytophthora</taxon>
    </lineage>
</organism>
<evidence type="ECO:0000256" key="5">
    <source>
        <dbReference type="ARBA" id="ARBA00023242"/>
    </source>
</evidence>
<dbReference type="InterPro" id="IPR027417">
    <property type="entry name" value="P-loop_NTPase"/>
</dbReference>
<dbReference type="Gene3D" id="1.10.10.10">
    <property type="entry name" value="Winged helix-like DNA-binding domain superfamily/Winged helix DNA-binding domain"/>
    <property type="match status" value="1"/>
</dbReference>
<gene>
    <name evidence="7" type="ORF">Plil01_001834100</name>
</gene>